<accession>A0ABW3I2Y8</accession>
<dbReference type="EMBL" id="JBHTJM010000008">
    <property type="protein sequence ID" value="MFD0964221.1"/>
    <property type="molecule type" value="Genomic_DNA"/>
</dbReference>
<feature type="domain" description="Response regulatory" evidence="2">
    <location>
        <begin position="6"/>
        <end position="129"/>
    </location>
</feature>
<protein>
    <submittedName>
        <fullName evidence="3">Response regulator</fullName>
    </submittedName>
</protein>
<dbReference type="InterPro" id="IPR011006">
    <property type="entry name" value="CheY-like_superfamily"/>
</dbReference>
<feature type="modified residue" description="4-aspartylphosphate" evidence="1">
    <location>
        <position position="59"/>
    </location>
</feature>
<evidence type="ECO:0000313" key="4">
    <source>
        <dbReference type="Proteomes" id="UP001596997"/>
    </source>
</evidence>
<evidence type="ECO:0000313" key="3">
    <source>
        <dbReference type="EMBL" id="MFD0964221.1"/>
    </source>
</evidence>
<dbReference type="SUPFAM" id="SSF52172">
    <property type="entry name" value="CheY-like"/>
    <property type="match status" value="1"/>
</dbReference>
<keyword evidence="1" id="KW-0597">Phosphoprotein</keyword>
<proteinExistence type="predicted"/>
<organism evidence="3 4">
    <name type="scientific">Pseudofulvibacter geojedonensis</name>
    <dbReference type="NCBI Taxonomy" id="1123758"/>
    <lineage>
        <taxon>Bacteria</taxon>
        <taxon>Pseudomonadati</taxon>
        <taxon>Bacteroidota</taxon>
        <taxon>Flavobacteriia</taxon>
        <taxon>Flavobacteriales</taxon>
        <taxon>Flavobacteriaceae</taxon>
        <taxon>Pseudofulvibacter</taxon>
    </lineage>
</organism>
<evidence type="ECO:0000256" key="1">
    <source>
        <dbReference type="PROSITE-ProRule" id="PRU00169"/>
    </source>
</evidence>
<dbReference type="Pfam" id="PF00072">
    <property type="entry name" value="Response_reg"/>
    <property type="match status" value="1"/>
</dbReference>
<dbReference type="SMART" id="SM00448">
    <property type="entry name" value="REC"/>
    <property type="match status" value="1"/>
</dbReference>
<dbReference type="PROSITE" id="PS50110">
    <property type="entry name" value="RESPONSE_REGULATORY"/>
    <property type="match status" value="1"/>
</dbReference>
<dbReference type="Gene3D" id="3.40.50.2300">
    <property type="match status" value="1"/>
</dbReference>
<keyword evidence="4" id="KW-1185">Reference proteome</keyword>
<dbReference type="RefSeq" id="WP_377715724.1">
    <property type="nucleotide sequence ID" value="NZ_JBHTJM010000008.1"/>
</dbReference>
<dbReference type="InterPro" id="IPR052893">
    <property type="entry name" value="TCS_response_regulator"/>
</dbReference>
<sequence length="129" mass="15179">MKILERIMLVDDDHTTNFYNEIMLKQNNVSKDIIIFQSGKEALEYLDTGNEKVDLILLDINMPIMNGWQFLEQFNQLDEKKREAIIIVMLTSSINSDDRKRTEAFQSVKKFINKPLNKHSINEVLEVFE</sequence>
<gene>
    <name evidence="3" type="ORF">ACFQ1O_09410</name>
</gene>
<evidence type="ECO:0000259" key="2">
    <source>
        <dbReference type="PROSITE" id="PS50110"/>
    </source>
</evidence>
<dbReference type="PANTHER" id="PTHR44520">
    <property type="entry name" value="RESPONSE REGULATOR RCP1-RELATED"/>
    <property type="match status" value="1"/>
</dbReference>
<dbReference type="Proteomes" id="UP001596997">
    <property type="component" value="Unassembled WGS sequence"/>
</dbReference>
<dbReference type="InterPro" id="IPR001789">
    <property type="entry name" value="Sig_transdc_resp-reg_receiver"/>
</dbReference>
<name>A0ABW3I2Y8_9FLAO</name>
<dbReference type="PANTHER" id="PTHR44520:SF2">
    <property type="entry name" value="RESPONSE REGULATOR RCP1"/>
    <property type="match status" value="1"/>
</dbReference>
<reference evidence="4" key="1">
    <citation type="journal article" date="2019" name="Int. J. Syst. Evol. Microbiol.">
        <title>The Global Catalogue of Microorganisms (GCM) 10K type strain sequencing project: providing services to taxonomists for standard genome sequencing and annotation.</title>
        <authorList>
            <consortium name="The Broad Institute Genomics Platform"/>
            <consortium name="The Broad Institute Genome Sequencing Center for Infectious Disease"/>
            <person name="Wu L."/>
            <person name="Ma J."/>
        </authorList>
    </citation>
    <scope>NUCLEOTIDE SEQUENCE [LARGE SCALE GENOMIC DNA]</scope>
    <source>
        <strain evidence="4">CCUG 62114</strain>
    </source>
</reference>
<comment type="caution">
    <text evidence="3">The sequence shown here is derived from an EMBL/GenBank/DDBJ whole genome shotgun (WGS) entry which is preliminary data.</text>
</comment>